<reference evidence="15" key="1">
    <citation type="journal article" date="2023" name="BMC Genomics">
        <title>Chromosome-level genome assemblies of Cutaneotrichosporon spp. (Trichosporonales, Basidiomycota) reveal imbalanced evolution between nucleotide sequences and chromosome synteny.</title>
        <authorList>
            <person name="Kobayashi Y."/>
            <person name="Kayamori A."/>
            <person name="Aoki K."/>
            <person name="Shiwa Y."/>
            <person name="Matsutani M."/>
            <person name="Fujita N."/>
            <person name="Sugita T."/>
            <person name="Iwasaki W."/>
            <person name="Tanaka N."/>
            <person name="Takashima M."/>
        </authorList>
    </citation>
    <scope>NUCLEOTIDE SEQUENCE</scope>
    <source>
        <strain evidence="15">HIS019</strain>
    </source>
</reference>
<evidence type="ECO:0000256" key="6">
    <source>
        <dbReference type="ARBA" id="ARBA00022448"/>
    </source>
</evidence>
<dbReference type="InterPro" id="IPR040251">
    <property type="entry name" value="SEC31-like"/>
</dbReference>
<evidence type="ECO:0000256" key="13">
    <source>
        <dbReference type="PROSITE-ProRule" id="PRU00221"/>
    </source>
</evidence>
<feature type="compositionally biased region" description="Pro residues" evidence="14">
    <location>
        <begin position="1094"/>
        <end position="1104"/>
    </location>
</feature>
<dbReference type="SMART" id="SM00320">
    <property type="entry name" value="WD40"/>
    <property type="match status" value="5"/>
</dbReference>
<dbReference type="PROSITE" id="PS50082">
    <property type="entry name" value="WD_REPEATS_2"/>
    <property type="match status" value="2"/>
</dbReference>
<dbReference type="GO" id="GO:0005198">
    <property type="term" value="F:structural molecule activity"/>
    <property type="evidence" value="ECO:0007669"/>
    <property type="project" value="TreeGrafter"/>
</dbReference>
<comment type="subcellular location">
    <subcellularLocation>
        <location evidence="2">Cytoplasmic vesicle</location>
        <location evidence="2">COPII-coated vesicle membrane</location>
        <topology evidence="2">Peripheral membrane protein</topology>
        <orientation evidence="2">Cytoplasmic side</orientation>
    </subcellularLocation>
    <subcellularLocation>
        <location evidence="1">Endoplasmic reticulum</location>
    </subcellularLocation>
</comment>
<keyword evidence="9" id="KW-0256">Endoplasmic reticulum</keyword>
<feature type="compositionally biased region" description="Pro residues" evidence="14">
    <location>
        <begin position="1240"/>
        <end position="1271"/>
    </location>
</feature>
<feature type="compositionally biased region" description="Low complexity" evidence="14">
    <location>
        <begin position="1226"/>
        <end position="1239"/>
    </location>
</feature>
<feature type="compositionally biased region" description="Polar residues" evidence="14">
    <location>
        <begin position="1050"/>
        <end position="1080"/>
    </location>
</feature>
<dbReference type="GO" id="GO:0007029">
    <property type="term" value="P:endoplasmic reticulum organization"/>
    <property type="evidence" value="ECO:0007669"/>
    <property type="project" value="TreeGrafter"/>
</dbReference>
<evidence type="ECO:0000313" key="15">
    <source>
        <dbReference type="EMBL" id="BEI90331.1"/>
    </source>
</evidence>
<dbReference type="Gene3D" id="2.130.10.10">
    <property type="entry name" value="YVTN repeat-like/Quinoprotein amine dehydrogenase"/>
    <property type="match status" value="1"/>
</dbReference>
<comment type="function">
    <text evidence="12">Component of the coat protein complex II (COPII) which promotes the formation of transport vesicles from the endoplasmic reticulum (ER). The coat has two main functions, the physical deformation of the endoplasmic reticulum membrane into vesicles and the selection of cargo molecules.</text>
</comment>
<feature type="region of interest" description="Disordered" evidence="14">
    <location>
        <begin position="522"/>
        <end position="567"/>
    </location>
</feature>
<dbReference type="RefSeq" id="XP_060455596.1">
    <property type="nucleotide sequence ID" value="XM_060598843.1"/>
</dbReference>
<dbReference type="InterPro" id="IPR001680">
    <property type="entry name" value="WD40_rpt"/>
</dbReference>
<dbReference type="Gene3D" id="1.20.940.10">
    <property type="entry name" value="Functional domain of the splicing factor Prp18"/>
    <property type="match status" value="1"/>
</dbReference>
<evidence type="ECO:0000256" key="2">
    <source>
        <dbReference type="ARBA" id="ARBA00004299"/>
    </source>
</evidence>
<keyword evidence="8" id="KW-0677">Repeat</keyword>
<dbReference type="Proteomes" id="UP001233271">
    <property type="component" value="Chromosome 3"/>
</dbReference>
<feature type="compositionally biased region" description="Pro residues" evidence="14">
    <location>
        <begin position="1165"/>
        <end position="1196"/>
    </location>
</feature>
<feature type="repeat" description="WD" evidence="13">
    <location>
        <begin position="172"/>
        <end position="214"/>
    </location>
</feature>
<proteinExistence type="inferred from homology"/>
<feature type="compositionally biased region" description="Pro residues" evidence="14">
    <location>
        <begin position="975"/>
        <end position="987"/>
    </location>
</feature>
<dbReference type="GeneID" id="85494201"/>
<evidence type="ECO:0000256" key="11">
    <source>
        <dbReference type="ARBA" id="ARBA00022927"/>
    </source>
</evidence>
<evidence type="ECO:0000256" key="12">
    <source>
        <dbReference type="ARBA" id="ARBA00025471"/>
    </source>
</evidence>
<dbReference type="GO" id="GO:0070971">
    <property type="term" value="C:endoplasmic reticulum exit site"/>
    <property type="evidence" value="ECO:0007669"/>
    <property type="project" value="TreeGrafter"/>
</dbReference>
<evidence type="ECO:0000256" key="5">
    <source>
        <dbReference type="ARBA" id="ARBA00021236"/>
    </source>
</evidence>
<evidence type="ECO:0000256" key="3">
    <source>
        <dbReference type="ARBA" id="ARBA00009358"/>
    </source>
</evidence>
<keyword evidence="6" id="KW-0813">Transport</keyword>
<evidence type="ECO:0000256" key="8">
    <source>
        <dbReference type="ARBA" id="ARBA00022737"/>
    </source>
</evidence>
<name>A0AA48IFA1_9TREE</name>
<dbReference type="SUPFAM" id="SSF50978">
    <property type="entry name" value="WD40 repeat-like"/>
    <property type="match status" value="1"/>
</dbReference>
<dbReference type="InterPro" id="IPR015943">
    <property type="entry name" value="WD40/YVTN_repeat-like_dom_sf"/>
</dbReference>
<feature type="region of interest" description="Disordered" evidence="14">
    <location>
        <begin position="912"/>
        <end position="1347"/>
    </location>
</feature>
<dbReference type="InterPro" id="IPR036322">
    <property type="entry name" value="WD40_repeat_dom_sf"/>
</dbReference>
<feature type="compositionally biased region" description="Basic and acidic residues" evidence="14">
    <location>
        <begin position="537"/>
        <end position="551"/>
    </location>
</feature>
<keyword evidence="11" id="KW-0653">Protein transport</keyword>
<feature type="compositionally biased region" description="Low complexity" evidence="14">
    <location>
        <begin position="949"/>
        <end position="974"/>
    </location>
</feature>
<feature type="repeat" description="WD" evidence="13">
    <location>
        <begin position="281"/>
        <end position="323"/>
    </location>
</feature>
<feature type="compositionally biased region" description="Pro residues" evidence="14">
    <location>
        <begin position="997"/>
        <end position="1008"/>
    </location>
</feature>
<organism evidence="15 16">
    <name type="scientific">Cutaneotrichosporon cavernicola</name>
    <dbReference type="NCBI Taxonomy" id="279322"/>
    <lineage>
        <taxon>Eukaryota</taxon>
        <taxon>Fungi</taxon>
        <taxon>Dikarya</taxon>
        <taxon>Basidiomycota</taxon>
        <taxon>Agaricomycotina</taxon>
        <taxon>Tremellomycetes</taxon>
        <taxon>Trichosporonales</taxon>
        <taxon>Trichosporonaceae</taxon>
        <taxon>Cutaneotrichosporon</taxon>
    </lineage>
</organism>
<protein>
    <recommendedName>
        <fullName evidence="5">Protein transport protein SEC31</fullName>
    </recommendedName>
    <alternativeName>
        <fullName evidence="4">Protein transport protein sec31</fullName>
    </alternativeName>
</protein>
<dbReference type="KEGG" id="ccac:CcaHIS019_0304010"/>
<keyword evidence="7 13" id="KW-0853">WD repeat</keyword>
<dbReference type="Pfam" id="PF00400">
    <property type="entry name" value="WD40"/>
    <property type="match status" value="1"/>
</dbReference>
<dbReference type="EMBL" id="AP028214">
    <property type="protein sequence ID" value="BEI90331.1"/>
    <property type="molecule type" value="Genomic_DNA"/>
</dbReference>
<sequence length="1454" mass="153394">MKLKDIARTATFAWDPSSASEPLIVTGAVAGALDESFSNDSQLEIWAPKLYERDGTESQGYSLGGQGAGPKGSVTVSSRFNRLAWSQPEASASGRGIIAAGLEAGEVCLYDPVKIFAGEDALIYKNDKHTGPVRGLHWNPIKKNLLLSGGVNAELYIHNLDSLGDPIPPGPVSTKLGEITSLAWNPSVASVFAASSSSGFTSIWDLRHSKEIAALQYGGGAAKGDHMSGRAGTQIGKRRGMSDLCWHPDQATRLVTASEDDESPIVMMWDLRNTRAPERILSGHTKGVLSVAWCREDADLLASCGKDNRTILWNPQSGEIVGELAPTTDWSFETAWCPSNPNLLAVASFDGHIGINSLQSTGPKEPEENKLAADATVDDIFANLGSTTTSDDKTNAQSLTQAPKWMYRPCTASWGYGGVLATVSNLPSAAGKHQSSVVHLRNVVTEETIIDRAKKLDEIAGDKDKLSEFTTSKAENPSWKALQSLFKAHSRDELVSLLGFSKEDLARQVDELVKKLVPTIVEEPPEATEGDTTPTSEIKDPMSEAGDKTPDAKSTSSLFAASDDRPVTPADVGGDTDFFSSMAAGSLRSRQFGSIIPHLNQPANSSVAAIVGSAPSSVRSESIKENVFRIYPSGESDTDRLITQALVLGDFDSAVNLCLASERFADALLLAVRGGPELLQSTQKAYFNRRTLAHPFLRVYQSIVTEDLADIVQNADLAEWKVAFVVLCTYAKEADFANLVDQLGRRLQFKWQLLSGSDSPETKAEAKAAREDATLCYLAARNLEHVVGIWINEMHEEEAATKAPLYSAHANALQSFIEKVAAFQAATGYVDKELTTTVPPEEAAVRTYALAGLYDRFYEYADLLATQGLVDVAAKFIKMTPKDYRGSDGHQFDKARSRIFTAAGIPDSAAASTSTAFGAQPVTAGPTTSRGHKPSGSVSSRYPPAPTFSSGPYASASPYASQTSPYAQPSNPYGAPAPGPAPAPARGPSPVVSTGPYAPPPTSGPYAPPATSGPYAPPPSSQPAGPYGPATTSAPSNPYAPAPGAGASSQFNTQPSAYGANTFQPAANFGSNGYDQSQAYNPYGGSNYGAPAAPAAPPLGPPPRATENKEAIVPASQRRDIPGWNDAPSLAPPKRDRGSATSTPKPQPITSPFPMSEQAQAHPGPFSPPGPSSTPPPRGGPPGVLPPPPKGGPRPPSAAKNALGPQSPYGQSPQQPMYGLPPTQFGQPAQSPPQQHAPHYAPPPKAGPPPPRGAPRAGPPPGVRAGPPPRALSPLGPGKGVAEHRAQPLGSFSPPLMAGPPPPSARAGPPPPGRAGPRPPSHSPTPPNPPSPLKAMHPPGDRSHMGDNEKRVYEALSSEFARVKQVVNPNAAGTVKKVIEDTERRLNILYDELNNDRVPDNTVDRINQITQAIKTGDASNAMHMHTDLLTSATTDVAHWAPGIKQLIRLGLTSG</sequence>
<keyword evidence="10" id="KW-0931">ER-Golgi transport</keyword>
<keyword evidence="16" id="KW-1185">Reference proteome</keyword>
<dbReference type="GO" id="GO:0090110">
    <property type="term" value="P:COPII-coated vesicle cargo loading"/>
    <property type="evidence" value="ECO:0007669"/>
    <property type="project" value="TreeGrafter"/>
</dbReference>
<evidence type="ECO:0000256" key="4">
    <source>
        <dbReference type="ARBA" id="ARBA00013507"/>
    </source>
</evidence>
<dbReference type="PANTHER" id="PTHR13923:SF11">
    <property type="entry name" value="SECRETORY 31, ISOFORM D"/>
    <property type="match status" value="1"/>
</dbReference>
<dbReference type="GO" id="GO:0015031">
    <property type="term" value="P:protein transport"/>
    <property type="evidence" value="ECO:0007669"/>
    <property type="project" value="UniProtKB-KW"/>
</dbReference>
<evidence type="ECO:0000256" key="9">
    <source>
        <dbReference type="ARBA" id="ARBA00022824"/>
    </source>
</evidence>
<evidence type="ECO:0000256" key="1">
    <source>
        <dbReference type="ARBA" id="ARBA00004240"/>
    </source>
</evidence>
<feature type="compositionally biased region" description="Low complexity" evidence="14">
    <location>
        <begin position="1029"/>
        <end position="1049"/>
    </location>
</feature>
<evidence type="ECO:0000256" key="7">
    <source>
        <dbReference type="ARBA" id="ARBA00022574"/>
    </source>
</evidence>
<accession>A0AA48IFA1</accession>
<comment type="similarity">
    <text evidence="3">Belongs to the WD repeat SEC31 family.</text>
</comment>
<dbReference type="Gene3D" id="1.25.40.1030">
    <property type="match status" value="1"/>
</dbReference>
<feature type="compositionally biased region" description="Pro residues" evidence="14">
    <location>
        <begin position="1297"/>
        <end position="1332"/>
    </location>
</feature>
<evidence type="ECO:0000256" key="10">
    <source>
        <dbReference type="ARBA" id="ARBA00022892"/>
    </source>
</evidence>
<dbReference type="GO" id="GO:0030127">
    <property type="term" value="C:COPII vesicle coat"/>
    <property type="evidence" value="ECO:0007669"/>
    <property type="project" value="TreeGrafter"/>
</dbReference>
<feature type="compositionally biased region" description="Low complexity" evidence="14">
    <location>
        <begin position="1204"/>
        <end position="1216"/>
    </location>
</feature>
<evidence type="ECO:0000313" key="16">
    <source>
        <dbReference type="Proteomes" id="UP001233271"/>
    </source>
</evidence>
<dbReference type="PANTHER" id="PTHR13923">
    <property type="entry name" value="SEC31-RELATED PROTEIN"/>
    <property type="match status" value="1"/>
</dbReference>
<dbReference type="PROSITE" id="PS50294">
    <property type="entry name" value="WD_REPEATS_REGION"/>
    <property type="match status" value="1"/>
</dbReference>
<evidence type="ECO:0000256" key="14">
    <source>
        <dbReference type="SAM" id="MobiDB-lite"/>
    </source>
</evidence>
<gene>
    <name evidence="15" type="primary">SEC31</name>
    <name evidence="15" type="ORF">CcaverHIS019_0304010</name>
</gene>